<protein>
    <submittedName>
        <fullName evidence="5">AIG1 family-domain-containing protein</fullName>
    </submittedName>
</protein>
<dbReference type="InterPro" id="IPR001611">
    <property type="entry name" value="Leu-rich_rpt"/>
</dbReference>
<feature type="domain" description="AIG1-type G" evidence="4">
    <location>
        <begin position="2"/>
        <end position="217"/>
    </location>
</feature>
<evidence type="ECO:0000259" key="4">
    <source>
        <dbReference type="PROSITE" id="PS51720"/>
    </source>
</evidence>
<dbReference type="AlphaFoldDB" id="A0A397SD62"/>
<dbReference type="InterPro" id="IPR032675">
    <property type="entry name" value="LRR_dom_sf"/>
</dbReference>
<sequence>MNELEKILLIGRTGKGKSTLANVITNTYKFRESMGSASETRSIQFETIKENSINYLVIDTPGIGDTRLTNNQVLDIIAEAVYLVRDGVCRVFFVTNGRFEQYEMTTYNLLRTIIFDEYITRHTTIARTRFKDFKNKNKCLEDIDSMINIGGELAEIIGSCQKKVVHVDNPSVEVEDEEELTSNKRKRVKSRERVMEHLRENNCQGVPYKPPKLESLSQEITNDYNDYLEKKEELRKELENLKSSESLVKISQISTFESGNNNELISERKELMIEVESDIKFISVEEKIFQLEDKKTRLKREIEKKEKIIRQKVLKHILNGYNAIANEIGDIKKINPERLRSNEIEELRNNYCNQLDKETVPCVNLETLNLVDNNFTGSLESLKGLIKLTSLNIKNTLLAGSLDYLSGMEQLRELYISNTDINEVNIYKLPRSLENIEYSTNERPDCKLTEIVPLLEIENLSVRTKRQLSFSAEIQGENKSVKLEDLVAELEPMEIEDN</sequence>
<dbReference type="InterPro" id="IPR027417">
    <property type="entry name" value="P-loop_NTPase"/>
</dbReference>
<dbReference type="EMBL" id="QKYT01000626">
    <property type="protein sequence ID" value="RIA82819.1"/>
    <property type="molecule type" value="Genomic_DNA"/>
</dbReference>
<dbReference type="InterPro" id="IPR045058">
    <property type="entry name" value="GIMA/IAN/Toc"/>
</dbReference>
<gene>
    <name evidence="5" type="ORF">C1645_743490</name>
</gene>
<reference evidence="5 6" key="1">
    <citation type="submission" date="2018-06" db="EMBL/GenBank/DDBJ databases">
        <title>Comparative genomics reveals the genomic features of Rhizophagus irregularis, R. cerebriforme, R. diaphanum and Gigaspora rosea, and their symbiotic lifestyle signature.</title>
        <authorList>
            <person name="Morin E."/>
            <person name="San Clemente H."/>
            <person name="Chen E.C.H."/>
            <person name="De La Providencia I."/>
            <person name="Hainaut M."/>
            <person name="Kuo A."/>
            <person name="Kohler A."/>
            <person name="Murat C."/>
            <person name="Tang N."/>
            <person name="Roy S."/>
            <person name="Loubradou J."/>
            <person name="Henrissat B."/>
            <person name="Grigoriev I.V."/>
            <person name="Corradi N."/>
            <person name="Roux C."/>
            <person name="Martin F.M."/>
        </authorList>
    </citation>
    <scope>NUCLEOTIDE SEQUENCE [LARGE SCALE GENOMIC DNA]</scope>
    <source>
        <strain evidence="5 6">DAOM 227022</strain>
    </source>
</reference>
<organism evidence="5 6">
    <name type="scientific">Glomus cerebriforme</name>
    <dbReference type="NCBI Taxonomy" id="658196"/>
    <lineage>
        <taxon>Eukaryota</taxon>
        <taxon>Fungi</taxon>
        <taxon>Fungi incertae sedis</taxon>
        <taxon>Mucoromycota</taxon>
        <taxon>Glomeromycotina</taxon>
        <taxon>Glomeromycetes</taxon>
        <taxon>Glomerales</taxon>
        <taxon>Glomeraceae</taxon>
        <taxon>Glomus</taxon>
    </lineage>
</organism>
<dbReference type="SUPFAM" id="SSF52540">
    <property type="entry name" value="P-loop containing nucleoside triphosphate hydrolases"/>
    <property type="match status" value="1"/>
</dbReference>
<dbReference type="STRING" id="658196.A0A397SD62"/>
<dbReference type="OrthoDB" id="8954335at2759"/>
<feature type="coiled-coil region" evidence="3">
    <location>
        <begin position="217"/>
        <end position="244"/>
    </location>
</feature>
<keyword evidence="3" id="KW-0175">Coiled coil</keyword>
<dbReference type="PANTHER" id="PTHR10903:SF184">
    <property type="entry name" value="GTP-BINDING PROTEIN A"/>
    <property type="match status" value="1"/>
</dbReference>
<keyword evidence="2" id="KW-0342">GTP-binding</keyword>
<evidence type="ECO:0000256" key="3">
    <source>
        <dbReference type="SAM" id="Coils"/>
    </source>
</evidence>
<dbReference type="Gene3D" id="3.80.10.10">
    <property type="entry name" value="Ribonuclease Inhibitor"/>
    <property type="match status" value="1"/>
</dbReference>
<dbReference type="SUPFAM" id="SSF52058">
    <property type="entry name" value="L domain-like"/>
    <property type="match status" value="1"/>
</dbReference>
<dbReference type="Pfam" id="PF04548">
    <property type="entry name" value="AIG1"/>
    <property type="match status" value="1"/>
</dbReference>
<evidence type="ECO:0000256" key="1">
    <source>
        <dbReference type="ARBA" id="ARBA00022741"/>
    </source>
</evidence>
<evidence type="ECO:0000256" key="2">
    <source>
        <dbReference type="ARBA" id="ARBA00023134"/>
    </source>
</evidence>
<dbReference type="PROSITE" id="PS51720">
    <property type="entry name" value="G_AIG1"/>
    <property type="match status" value="1"/>
</dbReference>
<evidence type="ECO:0000313" key="6">
    <source>
        <dbReference type="Proteomes" id="UP000265703"/>
    </source>
</evidence>
<dbReference type="PANTHER" id="PTHR10903">
    <property type="entry name" value="GTPASE, IMAP FAMILY MEMBER-RELATED"/>
    <property type="match status" value="1"/>
</dbReference>
<dbReference type="Gene3D" id="3.40.50.300">
    <property type="entry name" value="P-loop containing nucleotide triphosphate hydrolases"/>
    <property type="match status" value="1"/>
</dbReference>
<feature type="coiled-coil region" evidence="3">
    <location>
        <begin position="281"/>
        <end position="311"/>
    </location>
</feature>
<dbReference type="GO" id="GO:0005525">
    <property type="term" value="F:GTP binding"/>
    <property type="evidence" value="ECO:0007669"/>
    <property type="project" value="UniProtKB-KW"/>
</dbReference>
<accession>A0A397SD62</accession>
<proteinExistence type="predicted"/>
<keyword evidence="6" id="KW-1185">Reference proteome</keyword>
<evidence type="ECO:0000313" key="5">
    <source>
        <dbReference type="EMBL" id="RIA82819.1"/>
    </source>
</evidence>
<name>A0A397SD62_9GLOM</name>
<dbReference type="Proteomes" id="UP000265703">
    <property type="component" value="Unassembled WGS sequence"/>
</dbReference>
<dbReference type="PROSITE" id="PS51450">
    <property type="entry name" value="LRR"/>
    <property type="match status" value="1"/>
</dbReference>
<dbReference type="InterPro" id="IPR006703">
    <property type="entry name" value="G_AIG1"/>
</dbReference>
<keyword evidence="1" id="KW-0547">Nucleotide-binding</keyword>
<comment type="caution">
    <text evidence="5">The sequence shown here is derived from an EMBL/GenBank/DDBJ whole genome shotgun (WGS) entry which is preliminary data.</text>
</comment>